<dbReference type="RefSeq" id="WP_143973560.1">
    <property type="nucleotide sequence ID" value="NZ_PNOT02000071.1"/>
</dbReference>
<organism evidence="1 2">
    <name type="scientific">Mesorhizobium intechi</name>
    <dbReference type="NCBI Taxonomy" id="537601"/>
    <lineage>
        <taxon>Bacteria</taxon>
        <taxon>Pseudomonadati</taxon>
        <taxon>Pseudomonadota</taxon>
        <taxon>Alphaproteobacteria</taxon>
        <taxon>Hyphomicrobiales</taxon>
        <taxon>Phyllobacteriaceae</taxon>
        <taxon>Mesorhizobium</taxon>
    </lineage>
</organism>
<reference evidence="1" key="1">
    <citation type="submission" date="2019-07" db="EMBL/GenBank/DDBJ databases">
        <title>Mesorhizobum intechiensis sp. nov. isolated from nodules of Lotus tenuis growing in lowlands of the Flooding Pampa, Argentina.</title>
        <authorList>
            <person name="Estrella M.J."/>
            <person name="Torres Tejerizo G.A."/>
            <person name="Cumpa Velazquez L.M."/>
            <person name="Fontana F."/>
            <person name="Hansen L."/>
            <person name="Pistorio M."/>
            <person name="Sannazzaro A.I."/>
        </authorList>
    </citation>
    <scope>NUCLEOTIDE SEQUENCE</scope>
    <source>
        <strain evidence="1">BD68</strain>
    </source>
</reference>
<name>A0A8T9AUY1_9HYPH</name>
<evidence type="ECO:0000313" key="2">
    <source>
        <dbReference type="Proteomes" id="UP000235507"/>
    </source>
</evidence>
<proteinExistence type="predicted"/>
<dbReference type="AlphaFoldDB" id="A0A8T9AUY1"/>
<accession>A0A8T9AUY1</accession>
<keyword evidence="2" id="KW-1185">Reference proteome</keyword>
<gene>
    <name evidence="1" type="ORF">C1D09_006790</name>
</gene>
<comment type="caution">
    <text evidence="1">The sequence shown here is derived from an EMBL/GenBank/DDBJ whole genome shotgun (WGS) entry which is preliminary data.</text>
</comment>
<evidence type="ECO:0000313" key="1">
    <source>
        <dbReference type="EMBL" id="TSE12894.1"/>
    </source>
</evidence>
<protein>
    <submittedName>
        <fullName evidence="1">DUF707 domain-containing protein</fullName>
    </submittedName>
</protein>
<sequence length="258" mass="29953">MFENSNDIQLLSVPSDQRRYLILIRAGSKRRPCFFSEIPQGERQYDLAINYYATPHPDDILRNRADIVFAGGRSKMHGAKRFFEATGLHNIYEGVLFLDDDIEILFNPDAFFAICDEYSLDLAQPALTPDCIDAMGLTREHPGLKLRTTNWVEVMAPFFRRAFLQEMLHSFDLSISGWGLDLYWGHHLADRWTAGIVDEFLMRHTQVSNHETGAFYSYLRSIGVDPYEEMKSILTMINTNPYIARPIRFIYRTYSFRA</sequence>
<dbReference type="EMBL" id="PNOT02000071">
    <property type="protein sequence ID" value="TSE12894.1"/>
    <property type="molecule type" value="Genomic_DNA"/>
</dbReference>
<dbReference type="Proteomes" id="UP000235507">
    <property type="component" value="Unassembled WGS sequence"/>
</dbReference>
<dbReference type="OrthoDB" id="7810870at2"/>